<reference evidence="1" key="2">
    <citation type="journal article" date="2022" name="New Phytol.">
        <title>Evolutionary transition to the ectomycorrhizal habit in the genomes of a hyperdiverse lineage of mushroom-forming fungi.</title>
        <authorList>
            <person name="Looney B."/>
            <person name="Miyauchi S."/>
            <person name="Morin E."/>
            <person name="Drula E."/>
            <person name="Courty P.E."/>
            <person name="Kohler A."/>
            <person name="Kuo A."/>
            <person name="LaButti K."/>
            <person name="Pangilinan J."/>
            <person name="Lipzen A."/>
            <person name="Riley R."/>
            <person name="Andreopoulos W."/>
            <person name="He G."/>
            <person name="Johnson J."/>
            <person name="Nolan M."/>
            <person name="Tritt A."/>
            <person name="Barry K.W."/>
            <person name="Grigoriev I.V."/>
            <person name="Nagy L.G."/>
            <person name="Hibbett D."/>
            <person name="Henrissat B."/>
            <person name="Matheny P.B."/>
            <person name="Labbe J."/>
            <person name="Martin F.M."/>
        </authorList>
    </citation>
    <scope>NUCLEOTIDE SEQUENCE</scope>
    <source>
        <strain evidence="1">HHB10654</strain>
    </source>
</reference>
<comment type="caution">
    <text evidence="1">The sequence shown here is derived from an EMBL/GenBank/DDBJ whole genome shotgun (WGS) entry which is preliminary data.</text>
</comment>
<evidence type="ECO:0000313" key="2">
    <source>
        <dbReference type="Proteomes" id="UP000814140"/>
    </source>
</evidence>
<dbReference type="Proteomes" id="UP000814140">
    <property type="component" value="Unassembled WGS sequence"/>
</dbReference>
<organism evidence="1 2">
    <name type="scientific">Artomyces pyxidatus</name>
    <dbReference type="NCBI Taxonomy" id="48021"/>
    <lineage>
        <taxon>Eukaryota</taxon>
        <taxon>Fungi</taxon>
        <taxon>Dikarya</taxon>
        <taxon>Basidiomycota</taxon>
        <taxon>Agaricomycotina</taxon>
        <taxon>Agaricomycetes</taxon>
        <taxon>Russulales</taxon>
        <taxon>Auriscalpiaceae</taxon>
        <taxon>Artomyces</taxon>
    </lineage>
</organism>
<evidence type="ECO:0000313" key="1">
    <source>
        <dbReference type="EMBL" id="KAI0068390.1"/>
    </source>
</evidence>
<reference evidence="1" key="1">
    <citation type="submission" date="2021-03" db="EMBL/GenBank/DDBJ databases">
        <authorList>
            <consortium name="DOE Joint Genome Institute"/>
            <person name="Ahrendt S."/>
            <person name="Looney B.P."/>
            <person name="Miyauchi S."/>
            <person name="Morin E."/>
            <person name="Drula E."/>
            <person name="Courty P.E."/>
            <person name="Chicoki N."/>
            <person name="Fauchery L."/>
            <person name="Kohler A."/>
            <person name="Kuo A."/>
            <person name="Labutti K."/>
            <person name="Pangilinan J."/>
            <person name="Lipzen A."/>
            <person name="Riley R."/>
            <person name="Andreopoulos W."/>
            <person name="He G."/>
            <person name="Johnson J."/>
            <person name="Barry K.W."/>
            <person name="Grigoriev I.V."/>
            <person name="Nagy L."/>
            <person name="Hibbett D."/>
            <person name="Henrissat B."/>
            <person name="Matheny P.B."/>
            <person name="Labbe J."/>
            <person name="Martin F."/>
        </authorList>
    </citation>
    <scope>NUCLEOTIDE SEQUENCE</scope>
    <source>
        <strain evidence="1">HHB10654</strain>
    </source>
</reference>
<proteinExistence type="predicted"/>
<accession>A0ACB8TJ19</accession>
<dbReference type="EMBL" id="MU277188">
    <property type="protein sequence ID" value="KAI0068390.1"/>
    <property type="molecule type" value="Genomic_DNA"/>
</dbReference>
<name>A0ACB8TJ19_9AGAM</name>
<sequence>MSDDIPSISSGAVGSRFVTQSEIDTAKARRDEQWKAAYARLGQEPPPQPQEDSYDGRSLAEKLAANRAAKQEEWEEKTKLANQFRALEEDEIMFLDSVRERQEEEERERKERDGKELKSFREAVASKVVVKSPPPVEPPSKPVTSTKTAAPSAPAKKSVKNSLKGVVVKKKPKSAVDTKDKKDDESPPDPKRRKISGAGS</sequence>
<keyword evidence="2" id="KW-1185">Reference proteome</keyword>
<protein>
    <submittedName>
        <fullName evidence="1">Uncharacterized protein</fullName>
    </submittedName>
</protein>
<gene>
    <name evidence="1" type="ORF">BV25DRAFT_1987176</name>
</gene>